<evidence type="ECO:0000256" key="7">
    <source>
        <dbReference type="PROSITE-ProRule" id="PRU00175"/>
    </source>
</evidence>
<evidence type="ECO:0000256" key="8">
    <source>
        <dbReference type="SAM" id="Phobius"/>
    </source>
</evidence>
<feature type="domain" description="RING-type" evidence="10">
    <location>
        <begin position="137"/>
        <end position="455"/>
    </location>
</feature>
<dbReference type="CDD" id="cd20335">
    <property type="entry name" value="BRcat_RBR"/>
    <property type="match status" value="1"/>
</dbReference>
<name>A0AAN7DDD6_9FUNG</name>
<keyword evidence="3" id="KW-0677">Repeat</keyword>
<sequence>MNDLRQRQAHQQQQQQQQQVNGKMNESAYLLHLLTIIVIEYLYRLFIQTPVSAIKAWSKHPISLLVIFLILFPVYVLTKCCISISRFMIKIMVIPRDIRFLYIINVFFTSNKEQQRPSLFDLAHMNDEDDEDNLNRYLERCSICFDSKLDLCLEYCRDQFCLECFQRYVTDVVQSSWGLSVTKIRCPVCRVYIHQAEWSKYVPAAITELYNKFNQPFRSFSRCCSHCETEMAPCDFKRIYDKNQSKVIAAMIGSFLSTASSKCTSDEHLLKLIECKAQQQYYVRLFEKMEWRNSTIIDIHHQLLEKLLQTCQVVDQTTKAKDISLKILQLELRPDTWKKLQFDHISMFPDMRCPTCYKKTCLQCGEDSHRHVATCEENMKQLIQQKEETGSNADDVQTLKWKMENSRKCPSCSIMINRDEGCNKVDCTLCGFSFCWECRSIWSESCSYFVCVNDRNKQASKSNSVANLSISQGAGSIASSAPRAELGVPDIQIIHARNSQS</sequence>
<dbReference type="PROSITE" id="PS51873">
    <property type="entry name" value="TRIAD"/>
    <property type="match status" value="1"/>
</dbReference>
<evidence type="ECO:0000256" key="6">
    <source>
        <dbReference type="ARBA" id="ARBA00022833"/>
    </source>
</evidence>
<evidence type="ECO:0000256" key="5">
    <source>
        <dbReference type="ARBA" id="ARBA00022786"/>
    </source>
</evidence>
<evidence type="ECO:0000256" key="3">
    <source>
        <dbReference type="ARBA" id="ARBA00022737"/>
    </source>
</evidence>
<proteinExistence type="predicted"/>
<dbReference type="GO" id="GO:0008270">
    <property type="term" value="F:zinc ion binding"/>
    <property type="evidence" value="ECO:0007669"/>
    <property type="project" value="UniProtKB-KW"/>
</dbReference>
<evidence type="ECO:0000259" key="10">
    <source>
        <dbReference type="PROSITE" id="PS51873"/>
    </source>
</evidence>
<keyword evidence="5" id="KW-0833">Ubl conjugation pathway</keyword>
<protein>
    <submittedName>
        <fullName evidence="11">ATP-binding mismatch repair protein</fullName>
    </submittedName>
</protein>
<dbReference type="SUPFAM" id="SSF57850">
    <property type="entry name" value="RING/U-box"/>
    <property type="match status" value="2"/>
</dbReference>
<dbReference type="GeneID" id="89947057"/>
<dbReference type="InterPro" id="IPR013083">
    <property type="entry name" value="Znf_RING/FYVE/PHD"/>
</dbReference>
<evidence type="ECO:0000313" key="11">
    <source>
        <dbReference type="EMBL" id="KAK4512651.1"/>
    </source>
</evidence>
<dbReference type="InterPro" id="IPR001841">
    <property type="entry name" value="Znf_RING"/>
</dbReference>
<keyword evidence="8" id="KW-1133">Transmembrane helix</keyword>
<evidence type="ECO:0000313" key="12">
    <source>
        <dbReference type="Proteomes" id="UP001304243"/>
    </source>
</evidence>
<keyword evidence="11" id="KW-0547">Nucleotide-binding</keyword>
<keyword evidence="2" id="KW-0479">Metal-binding</keyword>
<feature type="transmembrane region" description="Helical" evidence="8">
    <location>
        <begin position="28"/>
        <end position="47"/>
    </location>
</feature>
<dbReference type="EMBL" id="JASEJX010000021">
    <property type="protein sequence ID" value="KAK4512651.1"/>
    <property type="molecule type" value="Genomic_DNA"/>
</dbReference>
<feature type="domain" description="RING-type" evidence="9">
    <location>
        <begin position="141"/>
        <end position="190"/>
    </location>
</feature>
<reference evidence="11 12" key="1">
    <citation type="submission" date="2022-11" db="EMBL/GenBank/DDBJ databases">
        <title>Mucor velutinosus strain NIH1002 WGS.</title>
        <authorList>
            <person name="Subramanian P."/>
            <person name="Mullikin J.C."/>
            <person name="Segre J.A."/>
            <person name="Zelazny A.M."/>
        </authorList>
    </citation>
    <scope>NUCLEOTIDE SEQUENCE [LARGE SCALE GENOMIC DNA]</scope>
    <source>
        <strain evidence="11 12">NIH1002</strain>
    </source>
</reference>
<dbReference type="GO" id="GO:0005524">
    <property type="term" value="F:ATP binding"/>
    <property type="evidence" value="ECO:0007669"/>
    <property type="project" value="UniProtKB-KW"/>
</dbReference>
<dbReference type="Gene3D" id="1.20.120.1750">
    <property type="match status" value="1"/>
</dbReference>
<evidence type="ECO:0000256" key="1">
    <source>
        <dbReference type="ARBA" id="ARBA00022679"/>
    </source>
</evidence>
<dbReference type="InterPro" id="IPR031127">
    <property type="entry name" value="E3_UB_ligase_RBR"/>
</dbReference>
<keyword evidence="6" id="KW-0862">Zinc</keyword>
<dbReference type="PROSITE" id="PS50089">
    <property type="entry name" value="ZF_RING_2"/>
    <property type="match status" value="1"/>
</dbReference>
<dbReference type="Pfam" id="PF22191">
    <property type="entry name" value="IBR_1"/>
    <property type="match status" value="1"/>
</dbReference>
<organism evidence="11 12">
    <name type="scientific">Mucor velutinosus</name>
    <dbReference type="NCBI Taxonomy" id="708070"/>
    <lineage>
        <taxon>Eukaryota</taxon>
        <taxon>Fungi</taxon>
        <taxon>Fungi incertae sedis</taxon>
        <taxon>Mucoromycota</taxon>
        <taxon>Mucoromycotina</taxon>
        <taxon>Mucoromycetes</taxon>
        <taxon>Mucorales</taxon>
        <taxon>Mucorineae</taxon>
        <taxon>Mucoraceae</taxon>
        <taxon>Mucor</taxon>
    </lineage>
</organism>
<dbReference type="PANTHER" id="PTHR11685">
    <property type="entry name" value="RBR FAMILY RING FINGER AND IBR DOMAIN-CONTAINING"/>
    <property type="match status" value="1"/>
</dbReference>
<evidence type="ECO:0000259" key="9">
    <source>
        <dbReference type="PROSITE" id="PS50089"/>
    </source>
</evidence>
<comment type="caution">
    <text evidence="11">The sequence shown here is derived from an EMBL/GenBank/DDBJ whole genome shotgun (WGS) entry which is preliminary data.</text>
</comment>
<keyword evidence="12" id="KW-1185">Reference proteome</keyword>
<dbReference type="InterPro" id="IPR044066">
    <property type="entry name" value="TRIAD_supradom"/>
</dbReference>
<keyword evidence="1" id="KW-0808">Transferase</keyword>
<evidence type="ECO:0000256" key="2">
    <source>
        <dbReference type="ARBA" id="ARBA00022723"/>
    </source>
</evidence>
<keyword evidence="8" id="KW-0812">Transmembrane</keyword>
<keyword evidence="4 7" id="KW-0863">Zinc-finger</keyword>
<dbReference type="GO" id="GO:0016567">
    <property type="term" value="P:protein ubiquitination"/>
    <property type="evidence" value="ECO:0007669"/>
    <property type="project" value="InterPro"/>
</dbReference>
<accession>A0AAN7DDD6</accession>
<keyword evidence="11" id="KW-0067">ATP-binding</keyword>
<dbReference type="Gene3D" id="3.30.40.10">
    <property type="entry name" value="Zinc/RING finger domain, C3HC4 (zinc finger)"/>
    <property type="match status" value="1"/>
</dbReference>
<dbReference type="Proteomes" id="UP001304243">
    <property type="component" value="Unassembled WGS sequence"/>
</dbReference>
<evidence type="ECO:0000256" key="4">
    <source>
        <dbReference type="ARBA" id="ARBA00022771"/>
    </source>
</evidence>
<dbReference type="AlphaFoldDB" id="A0AAN7DDD6"/>
<dbReference type="GO" id="GO:0004842">
    <property type="term" value="F:ubiquitin-protein transferase activity"/>
    <property type="evidence" value="ECO:0007669"/>
    <property type="project" value="InterPro"/>
</dbReference>
<feature type="transmembrane region" description="Helical" evidence="8">
    <location>
        <begin position="62"/>
        <end position="82"/>
    </location>
</feature>
<gene>
    <name evidence="11" type="primary">PMS1</name>
    <name evidence="11" type="ORF">ATC70_003355</name>
</gene>
<dbReference type="RefSeq" id="XP_064679317.1">
    <property type="nucleotide sequence ID" value="XM_064822717.1"/>
</dbReference>
<keyword evidence="8" id="KW-0472">Membrane</keyword>